<feature type="domain" description="BIG2" evidence="1">
    <location>
        <begin position="681"/>
        <end position="769"/>
    </location>
</feature>
<evidence type="ECO:0000313" key="2">
    <source>
        <dbReference type="EMBL" id="RBM65606.1"/>
    </source>
</evidence>
<feature type="domain" description="BIG2" evidence="1">
    <location>
        <begin position="123"/>
        <end position="211"/>
    </location>
</feature>
<gene>
    <name evidence="2" type="ORF">DLR72_12910</name>
</gene>
<feature type="domain" description="BIG2" evidence="1">
    <location>
        <begin position="309"/>
        <end position="397"/>
    </location>
</feature>
<dbReference type="InterPro" id="IPR003343">
    <property type="entry name" value="Big_2"/>
</dbReference>
<feature type="domain" description="BIG2" evidence="1">
    <location>
        <begin position="1425"/>
        <end position="1513"/>
    </location>
</feature>
<evidence type="ECO:0000259" key="1">
    <source>
        <dbReference type="SMART" id="SM00635"/>
    </source>
</evidence>
<name>A0ABD7FUJ9_9VIBR</name>
<feature type="domain" description="BIG2" evidence="1">
    <location>
        <begin position="1146"/>
        <end position="1234"/>
    </location>
</feature>
<feature type="domain" description="BIG2" evidence="1">
    <location>
        <begin position="32"/>
        <end position="113"/>
    </location>
</feature>
<feature type="domain" description="BIG2" evidence="1">
    <location>
        <begin position="1332"/>
        <end position="1420"/>
    </location>
</feature>
<feature type="domain" description="BIG2" evidence="1">
    <location>
        <begin position="1518"/>
        <end position="1606"/>
    </location>
</feature>
<dbReference type="Proteomes" id="UP000252199">
    <property type="component" value="Unassembled WGS sequence"/>
</dbReference>
<feature type="domain" description="BIG2" evidence="1">
    <location>
        <begin position="867"/>
        <end position="955"/>
    </location>
</feature>
<feature type="domain" description="BIG2" evidence="1">
    <location>
        <begin position="402"/>
        <end position="490"/>
    </location>
</feature>
<proteinExistence type="predicted"/>
<organism evidence="2 3">
    <name type="scientific">Vibrio paracholerae</name>
    <dbReference type="NCBI Taxonomy" id="650003"/>
    <lineage>
        <taxon>Bacteria</taxon>
        <taxon>Pseudomonadati</taxon>
        <taxon>Pseudomonadota</taxon>
        <taxon>Gammaproteobacteria</taxon>
        <taxon>Vibrionales</taxon>
        <taxon>Vibrionaceae</taxon>
        <taxon>Vibrio</taxon>
    </lineage>
</organism>
<dbReference type="Pfam" id="PF02368">
    <property type="entry name" value="Big_2"/>
    <property type="match status" value="13"/>
</dbReference>
<dbReference type="SMART" id="SM00635">
    <property type="entry name" value="BID_2"/>
    <property type="match status" value="18"/>
</dbReference>
<feature type="domain" description="BIG2" evidence="1">
    <location>
        <begin position="495"/>
        <end position="583"/>
    </location>
</feature>
<feature type="domain" description="BIG2" evidence="1">
    <location>
        <begin position="960"/>
        <end position="1048"/>
    </location>
</feature>
<dbReference type="InterPro" id="IPR008964">
    <property type="entry name" value="Invasin/intimin_cell_adhesion"/>
</dbReference>
<feature type="domain" description="BIG2" evidence="1">
    <location>
        <begin position="1611"/>
        <end position="1699"/>
    </location>
</feature>
<dbReference type="SUPFAM" id="SSF49373">
    <property type="entry name" value="Invasin/intimin cell-adhesion fragments"/>
    <property type="match status" value="9"/>
</dbReference>
<feature type="domain" description="BIG2" evidence="1">
    <location>
        <begin position="774"/>
        <end position="862"/>
    </location>
</feature>
<feature type="domain" description="BIG2" evidence="1">
    <location>
        <begin position="216"/>
        <end position="304"/>
    </location>
</feature>
<dbReference type="Gene3D" id="2.60.40.1080">
    <property type="match status" value="18"/>
</dbReference>
<feature type="domain" description="BIG2" evidence="1">
    <location>
        <begin position="588"/>
        <end position="676"/>
    </location>
</feature>
<comment type="caution">
    <text evidence="2">The sequence shown here is derived from an EMBL/GenBank/DDBJ whole genome shotgun (WGS) entry which is preliminary data.</text>
</comment>
<protein>
    <recommendedName>
        <fullName evidence="1">BIG2 domain-containing protein</fullName>
    </recommendedName>
</protein>
<sequence>MDRLTLIMVIVFSALLVSCDRHSMHNSANEPISISIHLTSQSLKLPKGLSSSLSVIALYKDLSTRDVTDDVQFKMSRNDLLSFSNKNKVMGLNSGFVNIIASLSSSSGTFLTSSLMLEVTDAVVLAIQVTSTSNMLSVGLTENFIATALMSDGSTRDITNDPAVSWQTSNSAIATISSGQGYNNGVTTGASVGSVTITASGFGVKGSTSLNITPAVPVGLQVTPTNRAIAVGITQQFIATALMSDGSTRDITNDPSVSWSSSNNTFATISTNQISGNGVATGISAGTVNMTASGFGVTGSASLEITTAVPVGLQVTPATRTIAVNLTQSLIATVQMSDGSTHDVTNNPALSWSSSNNAVATISSSQSSGNGVATGISTGTVTITASVFGVTGFASLEITTAVPIGLQITPASTAIAINLNKSFIATVLMSDGTTHDVTNNPAVSWSSSDSTIATISSSQNFTNGVATGVNAGTVTISASGFGFTGSASLEITTAVPIALQVTPASSVLAVKLTQRFIATILMSDGSTHDVTNNPALSWRSSNRVLANITSSQGSGNGIATGVNAGTVTIVASGFGLTGSASLEITTASPIELQVTPANSKLAVSLTQRFIATILMSDGSTHDVTNNPALSWSSSNSTIATISSSQDSGNGLATGVSAGTITITASGLGMTGSASLEITTAVPVGLQVTPASSMTAVGLTQRFIAKAQMSDGSTYDVTNNPALSWISSDTDVATISSSQNSGNGVATGVNTGVVMITASGFGVTDSVSLDITTAIPLALQITPANSSVGVKLTQSFTATLLMSDRSTRNVTDNPALSWSSSNNTVATISSSQSSSNGVATGVSTGTVTISASGFGFTRTASLNVKSAFLVGLQVTPTSNAVAVGLTQSFTATAQMSDGSTYDVTNNPAVSWSSSDNAMATISSSQGTGNGLATGVNVGTVTIIASGFGLTDSASLEITPAIPISFQVTPANNTVAVGLTQSFIATAQMSDGSTRDVTNEPSVSWISSNSAVATISSNQSFGNGIATGVSLGTVTITASGFGVTGSASLESTPAIPIGLQVTPASSAVAVGLTQNFIATLQMSDGSTRNVTNDPSVSWSSSDSTVATISSSQSSGNGVATGVSVDIVTITASGFGFTRLVSLNVTSAVPIGLQVTPTNSAIAVGLTQSFIATALMSDGSTRDVTNDPEVSWVSSNNAVVSITSNQSSGNGVATGVSVGMAGITATGFGITTSTSLEITTAIPVGLQVTPASSAVAVGLTQSFIATVQMSDSSTRDVTNESSLSWNTSNSSVATISSSQAVGNGVATGVSVGTATITASGFGFTRSVSLNVKSAVPLGLQVTPANSAIAVGLTQNFIATAQMSDGSTRNVTNDPLLSWSSNNIAIATISSSLASGNGVATGVSVGTVTITASGFGTTGTASLEITPAVPVGLQITPVSSSIAAGLTQNFIATTQMSDGSTRTVTDDPAVNWSSSNTAVATISSNLGSGNGVTKGVSMGSVTITASGFGFTRSASLNITSAVPIGLQITPASSAVAAGLTQSFVATAQMSDGSTRDVTNDAALSWSSSNNFVATISSNQGSGNGIATGVSVGWVNITASGFGFTHSASLNVTNAVPVGLQVSPASSAVAVGLTQSFIATAQMSDSSTRDVTNEPSLSWSSSNTAVATISSSQGSGNGVATGVSIGTVTITATGLGFTHSASLNVTSTNSIYIAGVGTFSRPDGGSRDWSSSSNYCLGLDFLGSSEWHLPTKDELLALYNHRPNGNIQLQLGWPASTYWSSTLNIYSFHDHVYMQTGFVSYSSDGTLYDVSCIKR</sequence>
<evidence type="ECO:0000313" key="3">
    <source>
        <dbReference type="Proteomes" id="UP000252199"/>
    </source>
</evidence>
<dbReference type="EMBL" id="QKKU01000079">
    <property type="protein sequence ID" value="RBM65606.1"/>
    <property type="molecule type" value="Genomic_DNA"/>
</dbReference>
<dbReference type="PROSITE" id="PS51257">
    <property type="entry name" value="PROKAR_LIPOPROTEIN"/>
    <property type="match status" value="1"/>
</dbReference>
<reference evidence="2 3" key="1">
    <citation type="submission" date="2018-06" db="EMBL/GenBank/DDBJ databases">
        <title>Draft genome sequences of nine Vibrio sp. clinical isolates from across the United States representing the closest known relative of Vibrio cholerae.</title>
        <authorList>
            <person name="Islam M.T."/>
            <person name="Liang K."/>
            <person name="Im M.S."/>
            <person name="Winkjer J."/>
            <person name="Busby S."/>
            <person name="Batra D."/>
            <person name="Rowe L."/>
            <person name="Tarr C.L."/>
            <person name="Boucher Y."/>
        </authorList>
    </citation>
    <scope>NUCLEOTIDE SEQUENCE [LARGE SCALE GENOMIC DNA]</scope>
    <source>
        <strain evidence="2 3">2017V-1110</strain>
    </source>
</reference>
<feature type="domain" description="BIG2" evidence="1">
    <location>
        <begin position="1239"/>
        <end position="1327"/>
    </location>
</feature>
<feature type="domain" description="BIG2" evidence="1">
    <location>
        <begin position="1053"/>
        <end position="1139"/>
    </location>
</feature>
<accession>A0ABD7FUJ9</accession>